<feature type="region of interest" description="Disordered" evidence="1">
    <location>
        <begin position="1"/>
        <end position="32"/>
    </location>
</feature>
<gene>
    <name evidence="2" type="ORF">EVJ58_g9554</name>
</gene>
<reference evidence="2 3" key="1">
    <citation type="submission" date="2019-01" db="EMBL/GenBank/DDBJ databases">
        <title>Genome sequencing of the rare red list fungi Fomitopsis rosea.</title>
        <authorList>
            <person name="Buettner E."/>
            <person name="Kellner H."/>
        </authorList>
    </citation>
    <scope>NUCLEOTIDE SEQUENCE [LARGE SCALE GENOMIC DNA]</scope>
    <source>
        <strain evidence="2 3">DSM 105464</strain>
    </source>
</reference>
<proteinExistence type="predicted"/>
<accession>A0A4Y9XSY0</accession>
<protein>
    <submittedName>
        <fullName evidence="2">Uncharacterized protein</fullName>
    </submittedName>
</protein>
<name>A0A4Y9XSY0_9APHY</name>
<dbReference type="AlphaFoldDB" id="A0A4Y9XSY0"/>
<dbReference type="Proteomes" id="UP000298390">
    <property type="component" value="Unassembled WGS sequence"/>
</dbReference>
<organism evidence="2 3">
    <name type="scientific">Rhodofomes roseus</name>
    <dbReference type="NCBI Taxonomy" id="34475"/>
    <lineage>
        <taxon>Eukaryota</taxon>
        <taxon>Fungi</taxon>
        <taxon>Dikarya</taxon>
        <taxon>Basidiomycota</taxon>
        <taxon>Agaricomycotina</taxon>
        <taxon>Agaricomycetes</taxon>
        <taxon>Polyporales</taxon>
        <taxon>Rhodofomes</taxon>
    </lineage>
</organism>
<evidence type="ECO:0000313" key="3">
    <source>
        <dbReference type="Proteomes" id="UP000298390"/>
    </source>
</evidence>
<evidence type="ECO:0000256" key="1">
    <source>
        <dbReference type="SAM" id="MobiDB-lite"/>
    </source>
</evidence>
<sequence>MFLTFSVGKGKPNAHATSTTVPHEAHTSEPNPPSYAVAIDVAVYDEPEVDISTNSETWVVSEQPGRPLARGHILTLKLGDHAIGSGRISKVAGLARHWVTFRLAGARDGLQIRVPVPWVGLSGYTSYIHTSQFHELSPTPEPHIMFRGSPPFADPDTNPYEFELTTGKEIRLLAKLRTISPECEGLEEHDDD</sequence>
<dbReference type="EMBL" id="SEKV01000850">
    <property type="protein sequence ID" value="TFY53250.1"/>
    <property type="molecule type" value="Genomic_DNA"/>
</dbReference>
<evidence type="ECO:0000313" key="2">
    <source>
        <dbReference type="EMBL" id="TFY53250.1"/>
    </source>
</evidence>
<comment type="caution">
    <text evidence="2">The sequence shown here is derived from an EMBL/GenBank/DDBJ whole genome shotgun (WGS) entry which is preliminary data.</text>
</comment>